<proteinExistence type="predicted"/>
<name>A0A0E9WB87_ANGAN</name>
<dbReference type="EMBL" id="GBXM01020908">
    <property type="protein sequence ID" value="JAH87669.1"/>
    <property type="molecule type" value="Transcribed_RNA"/>
</dbReference>
<reference evidence="1" key="1">
    <citation type="submission" date="2014-11" db="EMBL/GenBank/DDBJ databases">
        <authorList>
            <person name="Amaro Gonzalez C."/>
        </authorList>
    </citation>
    <scope>NUCLEOTIDE SEQUENCE</scope>
</reference>
<dbReference type="AlphaFoldDB" id="A0A0E9WB87"/>
<reference evidence="1" key="2">
    <citation type="journal article" date="2015" name="Fish Shellfish Immunol.">
        <title>Early steps in the European eel (Anguilla anguilla)-Vibrio vulnificus interaction in the gills: Role of the RtxA13 toxin.</title>
        <authorList>
            <person name="Callol A."/>
            <person name="Pajuelo D."/>
            <person name="Ebbesson L."/>
            <person name="Teles M."/>
            <person name="MacKenzie S."/>
            <person name="Amaro C."/>
        </authorList>
    </citation>
    <scope>NUCLEOTIDE SEQUENCE</scope>
</reference>
<evidence type="ECO:0000313" key="1">
    <source>
        <dbReference type="EMBL" id="JAH87669.1"/>
    </source>
</evidence>
<accession>A0A0E9WB87</accession>
<organism evidence="1">
    <name type="scientific">Anguilla anguilla</name>
    <name type="common">European freshwater eel</name>
    <name type="synonym">Muraena anguilla</name>
    <dbReference type="NCBI Taxonomy" id="7936"/>
    <lineage>
        <taxon>Eukaryota</taxon>
        <taxon>Metazoa</taxon>
        <taxon>Chordata</taxon>
        <taxon>Craniata</taxon>
        <taxon>Vertebrata</taxon>
        <taxon>Euteleostomi</taxon>
        <taxon>Actinopterygii</taxon>
        <taxon>Neopterygii</taxon>
        <taxon>Teleostei</taxon>
        <taxon>Anguilliformes</taxon>
        <taxon>Anguillidae</taxon>
        <taxon>Anguilla</taxon>
    </lineage>
</organism>
<protein>
    <submittedName>
        <fullName evidence="1">Uncharacterized protein</fullName>
    </submittedName>
</protein>
<sequence>MDDMLSFRVHVENLVKKWKLKLGFMIEIRLVLILEAEKNLLRLP</sequence>